<keyword evidence="1" id="KW-0812">Transmembrane</keyword>
<feature type="transmembrane region" description="Helical" evidence="1">
    <location>
        <begin position="34"/>
        <end position="55"/>
    </location>
</feature>
<dbReference type="AlphaFoldDB" id="A0AAW3G307"/>
<comment type="caution">
    <text evidence="2">The sequence shown here is derived from an EMBL/GenBank/DDBJ whole genome shotgun (WGS) entry which is preliminary data.</text>
</comment>
<dbReference type="Proteomes" id="UP000031820">
    <property type="component" value="Unassembled WGS sequence"/>
</dbReference>
<dbReference type="EMBL" id="JRRF01000009">
    <property type="protein sequence ID" value="KII05275.1"/>
    <property type="molecule type" value="Genomic_DNA"/>
</dbReference>
<proteinExistence type="predicted"/>
<dbReference type="RefSeq" id="WP_042632439.1">
    <property type="nucleotide sequence ID" value="NZ_BIGI01000001.1"/>
</dbReference>
<organism evidence="2 3">
    <name type="scientific">Klebsiella pneumoniae</name>
    <dbReference type="NCBI Taxonomy" id="573"/>
    <lineage>
        <taxon>Bacteria</taxon>
        <taxon>Pseudomonadati</taxon>
        <taxon>Pseudomonadota</taxon>
        <taxon>Gammaproteobacteria</taxon>
        <taxon>Enterobacterales</taxon>
        <taxon>Enterobacteriaceae</taxon>
        <taxon>Klebsiella/Raoultella group</taxon>
        <taxon>Klebsiella</taxon>
        <taxon>Klebsiella pneumoniae complex</taxon>
    </lineage>
</organism>
<reference evidence="2 3" key="1">
    <citation type="submission" date="2014-10" db="EMBL/GenBank/DDBJ databases">
        <title>Plasmid movement, recombination, and chromosomal integration amongst multidrug resistant commensal Escherichia coli clones within a single commercial turkey flock.</title>
        <authorList>
            <person name="Lang K."/>
            <person name="Dorn K."/>
            <person name="Danzeisen J."/>
            <person name="Johnson T."/>
        </authorList>
    </citation>
    <scope>NUCLEOTIDE SEQUENCE [LARGE SCALE GENOMIC DNA]</scope>
    <source>
        <strain evidence="2 3">UMNturkey9</strain>
    </source>
</reference>
<feature type="transmembrane region" description="Helical" evidence="1">
    <location>
        <begin position="6"/>
        <end position="27"/>
    </location>
</feature>
<sequence>MTTILSNFLCGAALIWLGYLVVLFILWERPTRTYTAFFGRLSILFGVVCALAMALKDGAA</sequence>
<evidence type="ECO:0000256" key="1">
    <source>
        <dbReference type="SAM" id="Phobius"/>
    </source>
</evidence>
<name>A0AAW3G307_KLEPN</name>
<accession>A0AAW3G307</accession>
<keyword evidence="1" id="KW-0472">Membrane</keyword>
<gene>
    <name evidence="2" type="ORF">LS45_11700</name>
</gene>
<evidence type="ECO:0000313" key="2">
    <source>
        <dbReference type="EMBL" id="KII05275.1"/>
    </source>
</evidence>
<protein>
    <submittedName>
        <fullName evidence="2">Uncharacterized protein</fullName>
    </submittedName>
</protein>
<evidence type="ECO:0000313" key="3">
    <source>
        <dbReference type="Proteomes" id="UP000031820"/>
    </source>
</evidence>
<keyword evidence="1" id="KW-1133">Transmembrane helix</keyword>